<comment type="catalytic activity">
    <reaction evidence="10">
        <text>CMP + ATP = CDP + ADP</text>
        <dbReference type="Rhea" id="RHEA:11600"/>
        <dbReference type="ChEBI" id="CHEBI:30616"/>
        <dbReference type="ChEBI" id="CHEBI:58069"/>
        <dbReference type="ChEBI" id="CHEBI:60377"/>
        <dbReference type="ChEBI" id="CHEBI:456216"/>
        <dbReference type="EC" id="2.7.4.25"/>
    </reaction>
</comment>
<keyword evidence="3" id="KW-0808">Transferase</keyword>
<name>A0ABN7VEZ4_GIGMA</name>
<dbReference type="InterPro" id="IPR027417">
    <property type="entry name" value="P-loop_NTPase"/>
</dbReference>
<dbReference type="SUPFAM" id="SSF52080">
    <property type="entry name" value="Ribosomal proteins L15p and L18e"/>
    <property type="match status" value="1"/>
</dbReference>
<evidence type="ECO:0000256" key="9">
    <source>
        <dbReference type="ARBA" id="ARBA00047615"/>
    </source>
</evidence>
<dbReference type="Pfam" id="PF02224">
    <property type="entry name" value="Cytidylate_kin"/>
    <property type="match status" value="1"/>
</dbReference>
<evidence type="ECO:0000256" key="2">
    <source>
        <dbReference type="ARBA" id="ARBA00012906"/>
    </source>
</evidence>
<feature type="domain" description="Cytidylate kinase" evidence="12">
    <location>
        <begin position="169"/>
        <end position="334"/>
    </location>
</feature>
<evidence type="ECO:0000256" key="3">
    <source>
        <dbReference type="ARBA" id="ARBA00022679"/>
    </source>
</evidence>
<keyword evidence="5" id="KW-0418">Kinase</keyword>
<dbReference type="Proteomes" id="UP000789901">
    <property type="component" value="Unassembled WGS sequence"/>
</dbReference>
<dbReference type="EC" id="2.7.4.25" evidence="2"/>
<evidence type="ECO:0000256" key="4">
    <source>
        <dbReference type="ARBA" id="ARBA00022741"/>
    </source>
</evidence>
<keyword evidence="6" id="KW-0067">ATP-binding</keyword>
<dbReference type="Gene3D" id="3.40.50.300">
    <property type="entry name" value="P-loop containing nucleotide triphosphate hydrolases"/>
    <property type="match status" value="1"/>
</dbReference>
<dbReference type="PANTHER" id="PTHR12934">
    <property type="entry name" value="50S RIBOSOMAL PROTEIN L15"/>
    <property type="match status" value="1"/>
</dbReference>
<dbReference type="CDD" id="cd02020">
    <property type="entry name" value="CMPK"/>
    <property type="match status" value="1"/>
</dbReference>
<evidence type="ECO:0000259" key="12">
    <source>
        <dbReference type="Pfam" id="PF02224"/>
    </source>
</evidence>
<comment type="similarity">
    <text evidence="1">Belongs to the universal ribosomal protein uL15 family.</text>
</comment>
<dbReference type="HAMAP" id="MF_01341">
    <property type="entry name" value="Ribosomal_uL15"/>
    <property type="match status" value="1"/>
</dbReference>
<evidence type="ECO:0000256" key="8">
    <source>
        <dbReference type="ARBA" id="ARBA00023274"/>
    </source>
</evidence>
<comment type="caution">
    <text evidence="13">The sequence shown here is derived from an EMBL/GenBank/DDBJ whole genome shotgun (WGS) entry which is preliminary data.</text>
</comment>
<organism evidence="13 14">
    <name type="scientific">Gigaspora margarita</name>
    <dbReference type="NCBI Taxonomy" id="4874"/>
    <lineage>
        <taxon>Eukaryota</taxon>
        <taxon>Fungi</taxon>
        <taxon>Fungi incertae sedis</taxon>
        <taxon>Mucoromycota</taxon>
        <taxon>Glomeromycotina</taxon>
        <taxon>Glomeromycetes</taxon>
        <taxon>Diversisporales</taxon>
        <taxon>Gigasporaceae</taxon>
        <taxon>Gigaspora</taxon>
    </lineage>
</organism>
<dbReference type="InterPro" id="IPR005749">
    <property type="entry name" value="Ribosomal_uL15_bac-type"/>
</dbReference>
<keyword evidence="14" id="KW-1185">Reference proteome</keyword>
<evidence type="ECO:0000313" key="13">
    <source>
        <dbReference type="EMBL" id="CAG8765152.1"/>
    </source>
</evidence>
<gene>
    <name evidence="13" type="ORF">GMARGA_LOCUS17939</name>
</gene>
<dbReference type="InterPro" id="IPR030878">
    <property type="entry name" value="Ribosomal_uL15"/>
</dbReference>
<evidence type="ECO:0000256" key="5">
    <source>
        <dbReference type="ARBA" id="ARBA00022777"/>
    </source>
</evidence>
<reference evidence="13 14" key="1">
    <citation type="submission" date="2021-06" db="EMBL/GenBank/DDBJ databases">
        <authorList>
            <person name="Kallberg Y."/>
            <person name="Tangrot J."/>
            <person name="Rosling A."/>
        </authorList>
    </citation>
    <scope>NUCLEOTIDE SEQUENCE [LARGE SCALE GENOMIC DNA]</scope>
    <source>
        <strain evidence="13 14">120-4 pot B 10/14</strain>
    </source>
</reference>
<feature type="compositionally biased region" description="Gly residues" evidence="11">
    <location>
        <begin position="100"/>
        <end position="114"/>
    </location>
</feature>
<dbReference type="InterPro" id="IPR011994">
    <property type="entry name" value="Cytidylate_kinase_dom"/>
</dbReference>
<evidence type="ECO:0000256" key="7">
    <source>
        <dbReference type="ARBA" id="ARBA00022980"/>
    </source>
</evidence>
<dbReference type="EMBL" id="CAJVQB010013896">
    <property type="protein sequence ID" value="CAG8765152.1"/>
    <property type="molecule type" value="Genomic_DNA"/>
</dbReference>
<evidence type="ECO:0000256" key="6">
    <source>
        <dbReference type="ARBA" id="ARBA00022840"/>
    </source>
</evidence>
<dbReference type="PANTHER" id="PTHR12934:SF11">
    <property type="entry name" value="LARGE RIBOSOMAL SUBUNIT PROTEIN UL15M"/>
    <property type="match status" value="1"/>
</dbReference>
<keyword evidence="7" id="KW-0689">Ribosomal protein</keyword>
<accession>A0ABN7VEZ4</accession>
<evidence type="ECO:0000256" key="10">
    <source>
        <dbReference type="ARBA" id="ARBA00048478"/>
    </source>
</evidence>
<dbReference type="SUPFAM" id="SSF52540">
    <property type="entry name" value="P-loop containing nucleoside triphosphate hydrolases"/>
    <property type="match status" value="1"/>
</dbReference>
<evidence type="ECO:0000256" key="11">
    <source>
        <dbReference type="SAM" id="MobiDB-lite"/>
    </source>
</evidence>
<evidence type="ECO:0000256" key="1">
    <source>
        <dbReference type="ARBA" id="ARBA00007320"/>
    </source>
</evidence>
<feature type="region of interest" description="Disordered" evidence="11">
    <location>
        <begin position="97"/>
        <end position="135"/>
    </location>
</feature>
<protein>
    <recommendedName>
        <fullName evidence="2">(d)CMP kinase</fullName>
        <ecNumber evidence="2">2.7.4.25</ecNumber>
    </recommendedName>
</protein>
<sequence length="342" mass="38780">MAHSNIIMNNNTKGQASPNAHFFHVAFHRADGKWHALEVHGTRRISFDTEEEAIEQGRPHTKKALISAKPSNRIGINGKELMMSSFADFLVIKERNRVGRGPGSGSGKTCGRGQKGQNSRKSGHVRPGFEGGQTEVTRRFPKRGFRIVVIKKKINIAIDGPAASGKTTYWMLDYNDKISEDEVNKLSLLWQKKFLNNRQEFLQQLNNNREILSSAVVGNLASRLAPFSELRKITLLFQRNLTREGGWVVVGRDITSEVLPHAEIKIFLTASLESRTQRKYCEGKGEVVLEELRQELSERDERDKNRPLSPLKKTADSYEMDTTDLSLDEVLEKIKLIFFSYL</sequence>
<keyword evidence="4" id="KW-0547">Nucleotide-binding</keyword>
<dbReference type="InterPro" id="IPR036227">
    <property type="entry name" value="Ribosomal_uL15/eL18_sf"/>
</dbReference>
<dbReference type="NCBIfam" id="TIGR01071">
    <property type="entry name" value="rplO_bact"/>
    <property type="match status" value="1"/>
</dbReference>
<keyword evidence="8" id="KW-0687">Ribonucleoprotein</keyword>
<comment type="catalytic activity">
    <reaction evidence="9">
        <text>dCMP + ATP = dCDP + ADP</text>
        <dbReference type="Rhea" id="RHEA:25094"/>
        <dbReference type="ChEBI" id="CHEBI:30616"/>
        <dbReference type="ChEBI" id="CHEBI:57566"/>
        <dbReference type="ChEBI" id="CHEBI:58593"/>
        <dbReference type="ChEBI" id="CHEBI:456216"/>
        <dbReference type="EC" id="2.7.4.25"/>
    </reaction>
</comment>
<evidence type="ECO:0000313" key="14">
    <source>
        <dbReference type="Proteomes" id="UP000789901"/>
    </source>
</evidence>
<proteinExistence type="inferred from homology"/>